<name>A0A553NLA6_9TELE</name>
<evidence type="ECO:0000313" key="3">
    <source>
        <dbReference type="Proteomes" id="UP000316079"/>
    </source>
</evidence>
<dbReference type="PANTHER" id="PTHR22803">
    <property type="entry name" value="MANNOSE, PHOSPHOLIPASE, LECTIN RECEPTOR RELATED"/>
    <property type="match status" value="1"/>
</dbReference>
<dbReference type="STRING" id="623744.A0A553NLA6"/>
<dbReference type="SUPFAM" id="SSF56436">
    <property type="entry name" value="C-type lectin-like"/>
    <property type="match status" value="1"/>
</dbReference>
<evidence type="ECO:0000259" key="1">
    <source>
        <dbReference type="PROSITE" id="PS50041"/>
    </source>
</evidence>
<dbReference type="Proteomes" id="UP000316079">
    <property type="component" value="Unassembled WGS sequence"/>
</dbReference>
<dbReference type="Pfam" id="PF00059">
    <property type="entry name" value="Lectin_C"/>
    <property type="match status" value="1"/>
</dbReference>
<feature type="domain" description="C-type lectin" evidence="1">
    <location>
        <begin position="204"/>
        <end position="265"/>
    </location>
</feature>
<dbReference type="PROSITE" id="PS50041">
    <property type="entry name" value="C_TYPE_LECTIN_2"/>
    <property type="match status" value="1"/>
</dbReference>
<accession>A0A553NLA6</accession>
<dbReference type="InterPro" id="IPR016187">
    <property type="entry name" value="CTDL_fold"/>
</dbReference>
<comment type="caution">
    <text evidence="2">The sequence shown here is derived from an EMBL/GenBank/DDBJ whole genome shotgun (WGS) entry which is preliminary data.</text>
</comment>
<proteinExistence type="predicted"/>
<dbReference type="InterPro" id="IPR050111">
    <property type="entry name" value="C-type_lectin/snaclec_domain"/>
</dbReference>
<dbReference type="OrthoDB" id="441660at2759"/>
<keyword evidence="3" id="KW-1185">Reference proteome</keyword>
<sequence>MNHKTFQSLQRSSIVLLKGDRILLANLNEINSRNLGLFALEEHFSNQDELPRIKNKPTGDTQLKESSKVLLKQDQAAENPPPLKPDSVFLEPENIEEHKEIEETTVTLEEPILQAEYLMKEIPKMQTIIDTHIDTVEDHMPTDNTEVEFETQEDATLEGDFIVVEEPTAEMDSWRNRRMTLKKGRQTCRGFTIQGICYQLFKQNLNASDAETNTFTWLDGSPWIYNSFVSGEPNNFGGIEDCVEMLCNGGFNDVACHVAQPFICSCPVLTA</sequence>
<dbReference type="Gene3D" id="3.10.100.10">
    <property type="entry name" value="Mannose-Binding Protein A, subunit A"/>
    <property type="match status" value="1"/>
</dbReference>
<dbReference type="AlphaFoldDB" id="A0A553NLA6"/>
<gene>
    <name evidence="2" type="ORF">DNTS_006066</name>
</gene>
<evidence type="ECO:0000313" key="2">
    <source>
        <dbReference type="EMBL" id="TRY66226.1"/>
    </source>
</evidence>
<protein>
    <recommendedName>
        <fullName evidence="1">C-type lectin domain-containing protein</fullName>
    </recommendedName>
</protein>
<dbReference type="InterPro" id="IPR001304">
    <property type="entry name" value="C-type_lectin-like"/>
</dbReference>
<dbReference type="EMBL" id="SRMA01026859">
    <property type="protein sequence ID" value="TRY66226.1"/>
    <property type="molecule type" value="Genomic_DNA"/>
</dbReference>
<reference evidence="2 3" key="1">
    <citation type="journal article" date="2019" name="Sci. Data">
        <title>Hybrid genome assembly and annotation of Danionella translucida.</title>
        <authorList>
            <person name="Kadobianskyi M."/>
            <person name="Schulze L."/>
            <person name="Schuelke M."/>
            <person name="Judkewitz B."/>
        </authorList>
    </citation>
    <scope>NUCLEOTIDE SEQUENCE [LARGE SCALE GENOMIC DNA]</scope>
    <source>
        <strain evidence="2 3">Bolton</strain>
    </source>
</reference>
<dbReference type="InterPro" id="IPR016186">
    <property type="entry name" value="C-type_lectin-like/link_sf"/>
</dbReference>
<organism evidence="2 3">
    <name type="scientific">Danionella cerebrum</name>
    <dbReference type="NCBI Taxonomy" id="2873325"/>
    <lineage>
        <taxon>Eukaryota</taxon>
        <taxon>Metazoa</taxon>
        <taxon>Chordata</taxon>
        <taxon>Craniata</taxon>
        <taxon>Vertebrata</taxon>
        <taxon>Euteleostomi</taxon>
        <taxon>Actinopterygii</taxon>
        <taxon>Neopterygii</taxon>
        <taxon>Teleostei</taxon>
        <taxon>Ostariophysi</taxon>
        <taxon>Cypriniformes</taxon>
        <taxon>Danionidae</taxon>
        <taxon>Danioninae</taxon>
        <taxon>Danionella</taxon>
    </lineage>
</organism>